<evidence type="ECO:0000256" key="1">
    <source>
        <dbReference type="SAM" id="MobiDB-lite"/>
    </source>
</evidence>
<dbReference type="EMBL" id="LM995447">
    <property type="protein sequence ID" value="CDZ24655.1"/>
    <property type="molecule type" value="Genomic_DNA"/>
</dbReference>
<reference evidence="3" key="1">
    <citation type="submission" date="2014-07" db="EMBL/GenBank/DDBJ databases">
        <authorList>
            <person name="Wibberg D."/>
        </authorList>
    </citation>
    <scope>NUCLEOTIDE SEQUENCE [LARGE SCALE GENOMIC DNA]</scope>
    <source>
        <strain evidence="3">DG5</strain>
    </source>
</reference>
<dbReference type="STRING" id="29343.CCDG5_1545"/>
<sequence length="220" mass="24582">MENERTAEELKPQIDDGEGEKKYLVRHNKENVELTLQELIENAEKGLDYDRIRPSHDFVKELAAMEGESDIPRFIAKMKQRVSGAANAAQGPQPERDGAPNPSEMEAIAREYPEYIKNGVLELPEDAAALVKSGVSPIEACRAADLKRTKELCAKLAARLDAILANSENKAASIGSLSGSAAPEKDFFTPQEWDRLPRREKEKLIKNGKIYEFMKKWSGK</sequence>
<organism evidence="2 3">
    <name type="scientific">[Clostridium] cellulosi</name>
    <dbReference type="NCBI Taxonomy" id="29343"/>
    <lineage>
        <taxon>Bacteria</taxon>
        <taxon>Bacillati</taxon>
        <taxon>Bacillota</taxon>
        <taxon>Clostridia</taxon>
        <taxon>Eubacteriales</taxon>
        <taxon>Oscillospiraceae</taxon>
        <taxon>Oscillospiraceae incertae sedis</taxon>
    </lineage>
</organism>
<dbReference type="Proteomes" id="UP000032431">
    <property type="component" value="Chromosome I"/>
</dbReference>
<evidence type="ECO:0000313" key="3">
    <source>
        <dbReference type="Proteomes" id="UP000032431"/>
    </source>
</evidence>
<proteinExistence type="predicted"/>
<dbReference type="AlphaFoldDB" id="A0A078KTZ2"/>
<dbReference type="HOGENOM" id="CLU_1254133_0_0_9"/>
<dbReference type="PATRIC" id="fig|29343.3.peg.1629"/>
<gene>
    <name evidence="2" type="ORF">CCDG5_1545</name>
</gene>
<protein>
    <submittedName>
        <fullName evidence="2">Uncharacterized protein</fullName>
    </submittedName>
</protein>
<name>A0A078KTZ2_9FIRM</name>
<feature type="region of interest" description="Disordered" evidence="1">
    <location>
        <begin position="82"/>
        <end position="106"/>
    </location>
</feature>
<keyword evidence="3" id="KW-1185">Reference proteome</keyword>
<accession>A0A078KTZ2</accession>
<evidence type="ECO:0000313" key="2">
    <source>
        <dbReference type="EMBL" id="CDZ24655.1"/>
    </source>
</evidence>
<dbReference type="KEGG" id="ccel:CCDG5_1545"/>